<dbReference type="Proteomes" id="UP001589587">
    <property type="component" value="Unassembled WGS sequence"/>
</dbReference>
<organism evidence="1 2">
    <name type="scientific">Rhodococcus baikonurensis</name>
    <dbReference type="NCBI Taxonomy" id="172041"/>
    <lineage>
        <taxon>Bacteria</taxon>
        <taxon>Bacillati</taxon>
        <taxon>Actinomycetota</taxon>
        <taxon>Actinomycetes</taxon>
        <taxon>Mycobacteriales</taxon>
        <taxon>Nocardiaceae</taxon>
        <taxon>Rhodococcus</taxon>
        <taxon>Rhodococcus erythropolis group</taxon>
    </lineage>
</organism>
<dbReference type="RefSeq" id="WP_378375525.1">
    <property type="nucleotide sequence ID" value="NZ_JBHMAS010000049.1"/>
</dbReference>
<sequence length="45" mass="5098">MITIGGAEESQISSHRRDGTARPYITIWVVPAENQLYVRSAYGFR</sequence>
<keyword evidence="2" id="KW-1185">Reference proteome</keyword>
<protein>
    <submittedName>
        <fullName evidence="1">DUF2255 family protein</fullName>
    </submittedName>
</protein>
<name>A0ABV5XGH7_9NOCA</name>
<reference evidence="1 2" key="1">
    <citation type="submission" date="2024-09" db="EMBL/GenBank/DDBJ databases">
        <authorList>
            <person name="Sun Q."/>
            <person name="Mori K."/>
        </authorList>
    </citation>
    <scope>NUCLEOTIDE SEQUENCE [LARGE SCALE GENOMIC DNA]</scope>
    <source>
        <strain evidence="1 2">JCM 11411</strain>
    </source>
</reference>
<dbReference type="InterPro" id="IPR016888">
    <property type="entry name" value="UCP028498"/>
</dbReference>
<dbReference type="Pfam" id="PF10012">
    <property type="entry name" value="DUF2255"/>
    <property type="match status" value="1"/>
</dbReference>
<evidence type="ECO:0000313" key="2">
    <source>
        <dbReference type="Proteomes" id="UP001589587"/>
    </source>
</evidence>
<dbReference type="EMBL" id="JBHMAS010000049">
    <property type="protein sequence ID" value="MFB9781476.1"/>
    <property type="molecule type" value="Genomic_DNA"/>
</dbReference>
<evidence type="ECO:0000313" key="1">
    <source>
        <dbReference type="EMBL" id="MFB9781476.1"/>
    </source>
</evidence>
<gene>
    <name evidence="1" type="ORF">ACFFQ6_17440</name>
</gene>
<proteinExistence type="predicted"/>
<accession>A0ABV5XGH7</accession>
<comment type="caution">
    <text evidence="1">The sequence shown here is derived from an EMBL/GenBank/DDBJ whole genome shotgun (WGS) entry which is preliminary data.</text>
</comment>